<sequence length="580" mass="61639">MNAAGRRRRYALLVGAVFAVALAARLGTLHWSPLPSTLDGFLYVWRAQETIQTGAFPLDRFRADSFVFTTLVTTAGLITGEQPLHVIQPVVAITGGASCLTALALARRLGWRLGWDPGRTALTAGIAGFGLAVSGFYVRRSGTADEEALAFLLVPLFAIAVHRLFTRDRRTGRWLAVSALFFVTFPLLHTFSSLVAGLVVTGILGAYLASVPSRRGVAAAGLLIAGFWTYLWGYYEVAERLGLFVPYVNRVTAYPGLFLAWLIVLTVGVAWLQRSGATPQRAGIGTAIGLWFVALAANVGQSVFPGTQTTPTLLLVAVAAFAVPFLFALVGLPAVSWERDESGPVVLGLLLGPIVVVYFSLTAALTPEYFDTAMRGHVFVYFPVFVLAAVGVGTLAVRGRRHGTEAASEAGTPVASDGGTGRSRGTTVALVAIVLVSALVTLPVAFVHLDTLDAPAVTTESEFAAVTFTAQRSTGPWATDHSLSRVAVHTYPDAPKASYQPVVAWLQGGEQPECPTLAQDTWATSGAHLFPAPAERTSPRAYESWQSRNEVVYSTAGLDATVLVRPRSVGTNESGCYSNN</sequence>
<feature type="transmembrane region" description="Helical" evidence="1">
    <location>
        <begin position="378"/>
        <end position="397"/>
    </location>
</feature>
<keyword evidence="1" id="KW-0812">Transmembrane</keyword>
<accession>A0A4D6KFF9</accession>
<keyword evidence="1" id="KW-1133">Transmembrane helix</keyword>
<feature type="transmembrane region" description="Helical" evidence="1">
    <location>
        <begin position="310"/>
        <end position="332"/>
    </location>
</feature>
<feature type="transmembrane region" description="Helical" evidence="1">
    <location>
        <begin position="86"/>
        <end position="106"/>
    </location>
</feature>
<reference evidence="2 3" key="2">
    <citation type="submission" date="2019-04" db="EMBL/GenBank/DDBJ databases">
        <authorList>
            <person name="Yang S."/>
            <person name="Wei W."/>
        </authorList>
    </citation>
    <scope>NUCLEOTIDE SEQUENCE [LARGE SCALE GENOMIC DNA]</scope>
    <source>
        <strain evidence="3">ZP60</strain>
    </source>
</reference>
<feature type="transmembrane region" description="Helical" evidence="1">
    <location>
        <begin position="284"/>
        <end position="304"/>
    </location>
</feature>
<dbReference type="AlphaFoldDB" id="A0A4D6KFF9"/>
<keyword evidence="1" id="KW-0472">Membrane</keyword>
<evidence type="ECO:0000256" key="1">
    <source>
        <dbReference type="SAM" id="Phobius"/>
    </source>
</evidence>
<dbReference type="GeneID" id="42177991"/>
<name>A0A4D6KFF9_9EURY</name>
<gene>
    <name evidence="2" type="ORF">E5139_03600</name>
</gene>
<feature type="transmembrane region" description="Helical" evidence="1">
    <location>
        <begin position="253"/>
        <end position="272"/>
    </location>
</feature>
<feature type="transmembrane region" description="Helical" evidence="1">
    <location>
        <begin position="428"/>
        <end position="449"/>
    </location>
</feature>
<dbReference type="RefSeq" id="WP_012807600.1">
    <property type="nucleotide sequence ID" value="NZ_CP039375.1"/>
</dbReference>
<dbReference type="EMBL" id="CP039375">
    <property type="protein sequence ID" value="QCD64771.1"/>
    <property type="molecule type" value="Genomic_DNA"/>
</dbReference>
<feature type="transmembrane region" description="Helical" evidence="1">
    <location>
        <begin position="148"/>
        <end position="165"/>
    </location>
</feature>
<protein>
    <submittedName>
        <fullName evidence="2">Sodium:phosphate symporter</fullName>
    </submittedName>
</protein>
<evidence type="ECO:0000313" key="2">
    <source>
        <dbReference type="EMBL" id="QCD64771.1"/>
    </source>
</evidence>
<dbReference type="OMA" id="PLTHHYV"/>
<feature type="transmembrane region" description="Helical" evidence="1">
    <location>
        <begin position="344"/>
        <end position="366"/>
    </location>
</feature>
<feature type="transmembrane region" description="Helical" evidence="1">
    <location>
        <begin position="118"/>
        <end position="136"/>
    </location>
</feature>
<evidence type="ECO:0000313" key="3">
    <source>
        <dbReference type="Proteomes" id="UP000297053"/>
    </source>
</evidence>
<dbReference type="KEGG" id="halz:E5139_03600"/>
<reference evidence="2 3" key="1">
    <citation type="submission" date="2019-04" db="EMBL/GenBank/DDBJ databases">
        <title>Complete genome sequence of Arthrobacter sp. ZXY-2 associated with effective atrazine degradation and salt adaptation.</title>
        <authorList>
            <person name="Zhao X."/>
        </authorList>
    </citation>
    <scope>NUCLEOTIDE SEQUENCE [LARGE SCALE GENOMIC DNA]</scope>
    <source>
        <strain evidence="3">ZP60</strain>
    </source>
</reference>
<organism evidence="2 3">
    <name type="scientific">Halomicrobium mukohataei</name>
    <dbReference type="NCBI Taxonomy" id="57705"/>
    <lineage>
        <taxon>Archaea</taxon>
        <taxon>Methanobacteriati</taxon>
        <taxon>Methanobacteriota</taxon>
        <taxon>Stenosarchaea group</taxon>
        <taxon>Halobacteria</taxon>
        <taxon>Halobacteriales</taxon>
        <taxon>Haloarculaceae</taxon>
        <taxon>Halomicrobium</taxon>
    </lineage>
</organism>
<proteinExistence type="predicted"/>
<feature type="transmembrane region" description="Helical" evidence="1">
    <location>
        <begin position="217"/>
        <end position="233"/>
    </location>
</feature>
<dbReference type="Proteomes" id="UP000297053">
    <property type="component" value="Chromosome"/>
</dbReference>